<evidence type="ECO:0000256" key="1">
    <source>
        <dbReference type="ARBA" id="ARBA00004141"/>
    </source>
</evidence>
<feature type="transmembrane region" description="Helical" evidence="10">
    <location>
        <begin position="715"/>
        <end position="737"/>
    </location>
</feature>
<evidence type="ECO:0000256" key="5">
    <source>
        <dbReference type="ARBA" id="ARBA00022856"/>
    </source>
</evidence>
<evidence type="ECO:0000256" key="6">
    <source>
        <dbReference type="ARBA" id="ARBA00022927"/>
    </source>
</evidence>
<sequence>MPRSRRQVTSHSSRPSTVAEDYAFSPPVTASSFTSDNPQPLPAALHPHAHYHHFYADDGSSLDGVIEEEEEDDESDAGDVFAYLPPTTADVERERSQQQQQQQHQYAHLQSPSSLQSISVPSPVAAIYRSADTPPETGSSYDFIPNGAESLRMQTINYSRPSRESIPPYNDSPTIPSLVFDVKKGRLSSSSLDPQSLPIPVPVPGPSQPPAASTSSSYFPGIAFDNPYQLALSQHRNGRARHRSHHTPSTQGSGYTNSTTPHNINASALSRNAHARSPKHEYDRDTIITTVENESMSKFPSEVNTIDAISPGLEHGSTDWGMPEGSVKTEYDFDPAEEEDSPYPEVRASVSNIDDPEIPARVLLSYPLGKVAAYVLPIRTYRIPFPKLLGGTLEIDMNPGPWNIKEHVLLYIMANVALSAIVVGEMYYDIRLGFGFSLCLILATQLTGFGLAGLTRRILVYPASMVWPANLVICALLNTLHAEEDDLSGGVSRYRYYVYFTFGAFVWFFFPGYLFMALSVFSWVCWIKPNNIIINQLFGVRSGLGMGLLTFDWTQISWVNSPLTMPWWASVHVFIITPLLYYTNVWDLSYFPIASSLPYDRFGNIYNITRVLTPDHRFNVTAYNAYSPLYLPATYAMTYVLALALFTCVITHTILYHGRNIWYGLRRIKTEPDDIHAKLMSVYPEVPDWWYLTVFTLFFVVAIILVEVWHTSVPIWGLALALVLPVLYIIPSGFLFAMTAQTITLNLPAQFVPGLLLPGNPLANMVFKSYSVQTLNEGISFTQDLKLGHYMKIPPRSTFLVQIVGTLVVAFVQGHRGLIGPRRQFGHNSIYHAQLWALLIGAFLPIPFYIWQRRYPGTRLKYINTPLIITGVQFIPPATGINYSSWFALGFFFHAALDSGTAISLLVIFFTLQFPKNGIFLNWWGNNVYTKTADFKGTPLRQAPPGGLIPPGGLMHQGS</sequence>
<feature type="region of interest" description="Disordered" evidence="9">
    <location>
        <begin position="189"/>
        <end position="217"/>
    </location>
</feature>
<keyword evidence="5" id="KW-0571">Peptide transport</keyword>
<dbReference type="Pfam" id="PF03169">
    <property type="entry name" value="OPT"/>
    <property type="match status" value="1"/>
</dbReference>
<evidence type="ECO:0000256" key="7">
    <source>
        <dbReference type="ARBA" id="ARBA00022989"/>
    </source>
</evidence>
<keyword evidence="6" id="KW-0653">Protein transport</keyword>
<comment type="caution">
    <text evidence="11">The sequence shown here is derived from an EMBL/GenBank/DDBJ whole genome shotgun (WGS) entry which is preliminary data.</text>
</comment>
<feature type="compositionally biased region" description="Acidic residues" evidence="9">
    <location>
        <begin position="65"/>
        <end position="77"/>
    </location>
</feature>
<dbReference type="AlphaFoldDB" id="A0AAV5A795"/>
<evidence type="ECO:0000256" key="8">
    <source>
        <dbReference type="ARBA" id="ARBA00023136"/>
    </source>
</evidence>
<dbReference type="InterPro" id="IPR004648">
    <property type="entry name" value="Oligpept_transpt"/>
</dbReference>
<proteinExistence type="inferred from homology"/>
<feature type="compositionally biased region" description="Pro residues" evidence="9">
    <location>
        <begin position="197"/>
        <end position="209"/>
    </location>
</feature>
<comment type="similarity">
    <text evidence="2">Belongs to the oligopeptide OPT transporter family.</text>
</comment>
<name>A0AAV5A795_9AGAM</name>
<keyword evidence="3" id="KW-0813">Transport</keyword>
<evidence type="ECO:0000256" key="3">
    <source>
        <dbReference type="ARBA" id="ARBA00022448"/>
    </source>
</evidence>
<dbReference type="NCBIfam" id="TIGR00728">
    <property type="entry name" value="OPT_sfam"/>
    <property type="match status" value="1"/>
</dbReference>
<dbReference type="GO" id="GO:0035673">
    <property type="term" value="F:oligopeptide transmembrane transporter activity"/>
    <property type="evidence" value="ECO:0007669"/>
    <property type="project" value="InterPro"/>
</dbReference>
<feature type="region of interest" description="Disordered" evidence="9">
    <location>
        <begin position="235"/>
        <end position="280"/>
    </location>
</feature>
<evidence type="ECO:0000256" key="2">
    <source>
        <dbReference type="ARBA" id="ARBA00008807"/>
    </source>
</evidence>
<evidence type="ECO:0000256" key="4">
    <source>
        <dbReference type="ARBA" id="ARBA00022692"/>
    </source>
</evidence>
<dbReference type="EMBL" id="BPWL01000003">
    <property type="protein sequence ID" value="GJJ08436.1"/>
    <property type="molecule type" value="Genomic_DNA"/>
</dbReference>
<feature type="compositionally biased region" description="Polar residues" evidence="9">
    <location>
        <begin position="247"/>
        <end position="270"/>
    </location>
</feature>
<feature type="region of interest" description="Disordered" evidence="9">
    <location>
        <begin position="1"/>
        <end position="116"/>
    </location>
</feature>
<gene>
    <name evidence="11" type="ORF">Clacol_002652</name>
</gene>
<feature type="compositionally biased region" description="Basic residues" evidence="9">
    <location>
        <begin position="236"/>
        <end position="246"/>
    </location>
</feature>
<comment type="subcellular location">
    <subcellularLocation>
        <location evidence="1">Membrane</location>
        <topology evidence="1">Multi-pass membrane protein</topology>
    </subcellularLocation>
</comment>
<dbReference type="Proteomes" id="UP001050691">
    <property type="component" value="Unassembled WGS sequence"/>
</dbReference>
<keyword evidence="12" id="KW-1185">Reference proteome</keyword>
<keyword evidence="8 10" id="KW-0472">Membrane</keyword>
<feature type="transmembrane region" description="Helical" evidence="10">
    <location>
        <begin position="459"/>
        <end position="478"/>
    </location>
</feature>
<keyword evidence="7 10" id="KW-1133">Transmembrane helix</keyword>
<feature type="compositionally biased region" description="Polar residues" evidence="9">
    <location>
        <begin position="28"/>
        <end position="37"/>
    </location>
</feature>
<keyword evidence="4 10" id="KW-0812">Transmembrane</keyword>
<feature type="transmembrane region" description="Helical" evidence="10">
    <location>
        <begin position="830"/>
        <end position="850"/>
    </location>
</feature>
<evidence type="ECO:0000256" key="10">
    <source>
        <dbReference type="SAM" id="Phobius"/>
    </source>
</evidence>
<feature type="transmembrane region" description="Helical" evidence="10">
    <location>
        <begin position="538"/>
        <end position="558"/>
    </location>
</feature>
<dbReference type="GO" id="GO:0015031">
    <property type="term" value="P:protein transport"/>
    <property type="evidence" value="ECO:0007669"/>
    <property type="project" value="UniProtKB-KW"/>
</dbReference>
<evidence type="ECO:0000313" key="12">
    <source>
        <dbReference type="Proteomes" id="UP001050691"/>
    </source>
</evidence>
<feature type="transmembrane region" description="Helical" evidence="10">
    <location>
        <begin position="434"/>
        <end position="452"/>
    </location>
</feature>
<feature type="transmembrane region" description="Helical" evidence="10">
    <location>
        <begin position="636"/>
        <end position="657"/>
    </location>
</feature>
<evidence type="ECO:0000256" key="9">
    <source>
        <dbReference type="SAM" id="MobiDB-lite"/>
    </source>
</evidence>
<feature type="transmembrane region" description="Helical" evidence="10">
    <location>
        <begin position="408"/>
        <end position="428"/>
    </location>
</feature>
<reference evidence="11" key="1">
    <citation type="submission" date="2021-10" db="EMBL/GenBank/DDBJ databases">
        <title>De novo Genome Assembly of Clathrus columnatus (Basidiomycota, Fungi) Using Illumina and Nanopore Sequence Data.</title>
        <authorList>
            <person name="Ogiso-Tanaka E."/>
            <person name="Itagaki H."/>
            <person name="Hosoya T."/>
            <person name="Hosaka K."/>
        </authorList>
    </citation>
    <scope>NUCLEOTIDE SEQUENCE</scope>
    <source>
        <strain evidence="11">MO-923</strain>
    </source>
</reference>
<protein>
    <recommendedName>
        <fullName evidence="13">OPT-domain-containing protein</fullName>
    </recommendedName>
</protein>
<dbReference type="InterPro" id="IPR004813">
    <property type="entry name" value="OPT"/>
</dbReference>
<feature type="transmembrane region" description="Helical" evidence="10">
    <location>
        <begin position="689"/>
        <end position="709"/>
    </location>
</feature>
<dbReference type="GO" id="GO:0016020">
    <property type="term" value="C:membrane"/>
    <property type="evidence" value="ECO:0007669"/>
    <property type="project" value="UniProtKB-SubCell"/>
</dbReference>
<accession>A0AAV5A795</accession>
<feature type="transmembrane region" description="Helical" evidence="10">
    <location>
        <begin position="799"/>
        <end position="818"/>
    </location>
</feature>
<feature type="transmembrane region" description="Helical" evidence="10">
    <location>
        <begin position="498"/>
        <end position="526"/>
    </location>
</feature>
<evidence type="ECO:0008006" key="13">
    <source>
        <dbReference type="Google" id="ProtNLM"/>
    </source>
</evidence>
<organism evidence="11 12">
    <name type="scientific">Clathrus columnatus</name>
    <dbReference type="NCBI Taxonomy" id="1419009"/>
    <lineage>
        <taxon>Eukaryota</taxon>
        <taxon>Fungi</taxon>
        <taxon>Dikarya</taxon>
        <taxon>Basidiomycota</taxon>
        <taxon>Agaricomycotina</taxon>
        <taxon>Agaricomycetes</taxon>
        <taxon>Phallomycetidae</taxon>
        <taxon>Phallales</taxon>
        <taxon>Clathraceae</taxon>
        <taxon>Clathrus</taxon>
    </lineage>
</organism>
<dbReference type="PANTHER" id="PTHR22601">
    <property type="entry name" value="ISP4 LIKE PROTEIN"/>
    <property type="match status" value="1"/>
</dbReference>
<feature type="transmembrane region" description="Helical" evidence="10">
    <location>
        <begin position="862"/>
        <end position="881"/>
    </location>
</feature>
<feature type="compositionally biased region" description="Low complexity" evidence="9">
    <location>
        <begin position="97"/>
        <end position="116"/>
    </location>
</feature>
<evidence type="ECO:0000313" key="11">
    <source>
        <dbReference type="EMBL" id="GJJ08436.1"/>
    </source>
</evidence>
<dbReference type="NCBIfam" id="TIGR00727">
    <property type="entry name" value="ISP4_OPT"/>
    <property type="match status" value="1"/>
</dbReference>